<dbReference type="RefSeq" id="WP_138456729.1">
    <property type="nucleotide sequence ID" value="NZ_VBUU01000014.1"/>
</dbReference>
<protein>
    <recommendedName>
        <fullName evidence="3">ESX-1 secretion-associated protein</fullName>
    </recommendedName>
</protein>
<comment type="caution">
    <text evidence="1">The sequence shown here is derived from an EMBL/GenBank/DDBJ whole genome shotgun (WGS) entry which is preliminary data.</text>
</comment>
<dbReference type="EMBL" id="VBUU01000014">
    <property type="protein sequence ID" value="TLG09450.1"/>
    <property type="molecule type" value="Genomic_DNA"/>
</dbReference>
<accession>A0A5R8PET2</accession>
<sequence length="102" mass="10472">MTGLDVNKEVLITLGMELSRIGAAIEGMDTKEPFRVGVDDLKGTATAAVSAAASDQLKSALTSVASRINAMGGAAIRCCMNYEEADKAFAGLLGNLGEGVYS</sequence>
<evidence type="ECO:0008006" key="3">
    <source>
        <dbReference type="Google" id="ProtNLM"/>
    </source>
</evidence>
<organism evidence="1 2">
    <name type="scientific">Nocardia cyriacigeorgica</name>
    <dbReference type="NCBI Taxonomy" id="135487"/>
    <lineage>
        <taxon>Bacteria</taxon>
        <taxon>Bacillati</taxon>
        <taxon>Actinomycetota</taxon>
        <taxon>Actinomycetes</taxon>
        <taxon>Mycobacteriales</taxon>
        <taxon>Nocardiaceae</taxon>
        <taxon>Nocardia</taxon>
    </lineage>
</organism>
<dbReference type="OrthoDB" id="9888814at2"/>
<proteinExistence type="predicted"/>
<gene>
    <name evidence="1" type="ORF">FEK35_15095</name>
</gene>
<dbReference type="AlphaFoldDB" id="A0A5R8PET2"/>
<name>A0A5R8PET2_9NOCA</name>
<evidence type="ECO:0000313" key="2">
    <source>
        <dbReference type="Proteomes" id="UP000308349"/>
    </source>
</evidence>
<evidence type="ECO:0000313" key="1">
    <source>
        <dbReference type="EMBL" id="TLG09450.1"/>
    </source>
</evidence>
<dbReference type="Proteomes" id="UP000308349">
    <property type="component" value="Unassembled WGS sequence"/>
</dbReference>
<reference evidence="1 2" key="1">
    <citation type="submission" date="2019-05" db="EMBL/GenBank/DDBJ databases">
        <title>Genomes sequences of two Nocardia cyriacigeorgica environmental isolates, type strains Nocardia asteroides ATCC 19247 and Nocardia cyriacigeorgica DSM 44484.</title>
        <authorList>
            <person name="Vautrin F."/>
            <person name="Bergeron E."/>
            <person name="Dubost A."/>
            <person name="Abrouk D."/>
            <person name="Rodriguez Nava V."/>
            <person name="Pujic P."/>
        </authorList>
    </citation>
    <scope>NUCLEOTIDE SEQUENCE [LARGE SCALE GENOMIC DNA]</scope>
    <source>
        <strain evidence="1 2">EML 1456</strain>
    </source>
</reference>